<dbReference type="SMART" id="SM00052">
    <property type="entry name" value="EAL"/>
    <property type="match status" value="1"/>
</dbReference>
<comment type="caution">
    <text evidence="1">The sequence shown here is derived from an EMBL/GenBank/DDBJ whole genome shotgun (WGS) entry which is preliminary data.</text>
</comment>
<organism evidence="1 2">
    <name type="scientific">Aliikangiella maris</name>
    <dbReference type="NCBI Taxonomy" id="3162458"/>
    <lineage>
        <taxon>Bacteria</taxon>
        <taxon>Pseudomonadati</taxon>
        <taxon>Pseudomonadota</taxon>
        <taxon>Gammaproteobacteria</taxon>
        <taxon>Oceanospirillales</taxon>
        <taxon>Pleioneaceae</taxon>
        <taxon>Aliikangiella</taxon>
    </lineage>
</organism>
<dbReference type="CDD" id="cd01948">
    <property type="entry name" value="EAL"/>
    <property type="match status" value="1"/>
</dbReference>
<dbReference type="NCBIfam" id="TIGR00229">
    <property type="entry name" value="sensory_box"/>
    <property type="match status" value="1"/>
</dbReference>
<gene>
    <name evidence="1" type="ORF">ABVT43_00685</name>
</gene>
<proteinExistence type="predicted"/>
<dbReference type="CDD" id="cd00130">
    <property type="entry name" value="PAS"/>
    <property type="match status" value="1"/>
</dbReference>
<dbReference type="PROSITE" id="PS50110">
    <property type="entry name" value="RESPONSE_REGULATORY"/>
    <property type="match status" value="2"/>
</dbReference>
<dbReference type="NCBIfam" id="TIGR00254">
    <property type="entry name" value="GGDEF"/>
    <property type="match status" value="1"/>
</dbReference>
<evidence type="ECO:0000313" key="1">
    <source>
        <dbReference type="EMBL" id="MET1253631.1"/>
    </source>
</evidence>
<dbReference type="InterPro" id="IPR000700">
    <property type="entry name" value="PAS-assoc_C"/>
</dbReference>
<dbReference type="CDD" id="cd00156">
    <property type="entry name" value="REC"/>
    <property type="match status" value="1"/>
</dbReference>
<dbReference type="Proteomes" id="UP001548189">
    <property type="component" value="Unassembled WGS sequence"/>
</dbReference>
<reference evidence="1 2" key="1">
    <citation type="submission" date="2024-06" db="EMBL/GenBank/DDBJ databases">
        <authorList>
            <person name="Li F."/>
        </authorList>
    </citation>
    <scope>NUCLEOTIDE SEQUENCE [LARGE SCALE GENOMIC DNA]</scope>
    <source>
        <strain evidence="1 2">GXAS 311</strain>
    </source>
</reference>
<keyword evidence="2" id="KW-1185">Reference proteome</keyword>
<dbReference type="InterPro" id="IPR035919">
    <property type="entry name" value="EAL_sf"/>
</dbReference>
<dbReference type="InterPro" id="IPR001789">
    <property type="entry name" value="Sig_transdc_resp-reg_receiver"/>
</dbReference>
<dbReference type="SUPFAM" id="SSF55785">
    <property type="entry name" value="PYP-like sensor domain (PAS domain)"/>
    <property type="match status" value="1"/>
</dbReference>
<dbReference type="SUPFAM" id="SSF141868">
    <property type="entry name" value="EAL domain-like"/>
    <property type="match status" value="1"/>
</dbReference>
<dbReference type="SUPFAM" id="SSF52172">
    <property type="entry name" value="CheY-like"/>
    <property type="match status" value="2"/>
</dbReference>
<evidence type="ECO:0000313" key="2">
    <source>
        <dbReference type="Proteomes" id="UP001548189"/>
    </source>
</evidence>
<dbReference type="PROSITE" id="PS50883">
    <property type="entry name" value="EAL"/>
    <property type="match status" value="1"/>
</dbReference>
<dbReference type="InterPro" id="IPR043128">
    <property type="entry name" value="Rev_trsase/Diguanyl_cyclase"/>
</dbReference>
<dbReference type="EMBL" id="JBEVCJ010000001">
    <property type="protein sequence ID" value="MET1253631.1"/>
    <property type="molecule type" value="Genomic_DNA"/>
</dbReference>
<dbReference type="PANTHER" id="PTHR44757:SF2">
    <property type="entry name" value="BIOFILM ARCHITECTURE MAINTENANCE PROTEIN MBAA"/>
    <property type="match status" value="1"/>
</dbReference>
<dbReference type="Gene3D" id="3.20.20.450">
    <property type="entry name" value="EAL domain"/>
    <property type="match status" value="1"/>
</dbReference>
<accession>A0ABV2BP34</accession>
<dbReference type="Gene3D" id="3.30.450.20">
    <property type="entry name" value="PAS domain"/>
    <property type="match status" value="1"/>
</dbReference>
<dbReference type="InterPro" id="IPR029787">
    <property type="entry name" value="Nucleotide_cyclase"/>
</dbReference>
<dbReference type="Pfam" id="PF00990">
    <property type="entry name" value="GGDEF"/>
    <property type="match status" value="1"/>
</dbReference>
<dbReference type="PANTHER" id="PTHR44757">
    <property type="entry name" value="DIGUANYLATE CYCLASE DGCP"/>
    <property type="match status" value="1"/>
</dbReference>
<dbReference type="InterPro" id="IPR000160">
    <property type="entry name" value="GGDEF_dom"/>
</dbReference>
<dbReference type="SMART" id="SM00448">
    <property type="entry name" value="REC"/>
    <property type="match status" value="2"/>
</dbReference>
<sequence length="832" mass="94116">MSQKISTKTLLLVNSSIERLNILESLLTKGTDFKIITASDATKAIDILRHENIEIIISNIQIGDMDGWRLARLVRSDILRCPRETPYIIVANTWCEHIANTTAREFGINRLIAFEQREQLIDIINMQQRGKLEVVPKAPLLVIEDNPDTKHLVSRILSHRFSVDAADDGETGIKLWHQKDYALILLDVMLPGMTGNQVLKYILQQKPNQSVVIMTANHTIELAEELMLAGAADFITKPFRAEELRRACESAARREDFMVSNAQFASKVKSLNQSRAEYKRLSEAHQHLLDQLGSVVIELNTQGKICFLNRAWEKLTGYKIKESHNKPLLDFIQISDLPGNYISNELFTLLSGKVSSHRFEFQLKNKFSEELWVEARFEIAIDDQQNSRTISGTIDNITARKKAQRDLEYMAMHDGLTGLFNRHFFETELKQFAATASRGNGPHALLYLDLDHFKVINDTLGHHQGDIVLKSIASLISTRLRESDTLARIGGDEFALLLPNTNQQTALIIANDICKLLSNYRCNLEDQVFQVNCSIGIAEINGKEPSANEYMKQADIALYAAKKQGRNLAHIYDKNDIHSNDLQNSLDWARKLHQAVAQDNLLLYFQPIFELNTREVHYYEALVRLELDGKIVTPGEFIPALEREGDMSLLDHQVINKAIKYLSEYPQLGKISINLSAQGFSDERLVPLIKDTIKQYQVNAANIIFELTESASLSNIRATRQIVSAIRRLGCEFSIDDFGTGFSTFNYIKQLPAQSVKIDGSFIIDLISNPVDLALVKAIYEVASALNKKTVAEFVENEETFLLLKSIGVTYAQGYHLGQPKPIEVLFKQELM</sequence>
<dbReference type="InterPro" id="IPR001633">
    <property type="entry name" value="EAL_dom"/>
</dbReference>
<dbReference type="PROSITE" id="PS50887">
    <property type="entry name" value="GGDEF"/>
    <property type="match status" value="1"/>
</dbReference>
<dbReference type="InterPro" id="IPR035965">
    <property type="entry name" value="PAS-like_dom_sf"/>
</dbReference>
<dbReference type="SMART" id="SM00091">
    <property type="entry name" value="PAS"/>
    <property type="match status" value="1"/>
</dbReference>
<dbReference type="Pfam" id="PF00563">
    <property type="entry name" value="EAL"/>
    <property type="match status" value="1"/>
</dbReference>
<dbReference type="PROSITE" id="PS50112">
    <property type="entry name" value="PAS"/>
    <property type="match status" value="1"/>
</dbReference>
<dbReference type="InterPro" id="IPR052155">
    <property type="entry name" value="Biofilm_reg_signaling"/>
</dbReference>
<dbReference type="Gene3D" id="3.30.70.270">
    <property type="match status" value="1"/>
</dbReference>
<dbReference type="Pfam" id="PF00072">
    <property type="entry name" value="Response_reg"/>
    <property type="match status" value="1"/>
</dbReference>
<dbReference type="CDD" id="cd01949">
    <property type="entry name" value="GGDEF"/>
    <property type="match status" value="1"/>
</dbReference>
<dbReference type="InterPro" id="IPR011006">
    <property type="entry name" value="CheY-like_superfamily"/>
</dbReference>
<dbReference type="Pfam" id="PF13426">
    <property type="entry name" value="PAS_9"/>
    <property type="match status" value="1"/>
</dbReference>
<dbReference type="Gene3D" id="3.40.50.2300">
    <property type="match status" value="2"/>
</dbReference>
<dbReference type="SMART" id="SM00267">
    <property type="entry name" value="GGDEF"/>
    <property type="match status" value="1"/>
</dbReference>
<dbReference type="SUPFAM" id="SSF55073">
    <property type="entry name" value="Nucleotide cyclase"/>
    <property type="match status" value="1"/>
</dbReference>
<protein>
    <submittedName>
        <fullName evidence="1">EAL domain-containing protein</fullName>
    </submittedName>
</protein>
<dbReference type="InterPro" id="IPR000014">
    <property type="entry name" value="PAS"/>
</dbReference>
<dbReference type="PROSITE" id="PS50113">
    <property type="entry name" value="PAC"/>
    <property type="match status" value="1"/>
</dbReference>
<name>A0ABV2BP34_9GAMM</name>